<proteinExistence type="predicted"/>
<dbReference type="InterPro" id="IPR025293">
    <property type="entry name" value="YfiR/HmsC-like"/>
</dbReference>
<dbReference type="PROSITE" id="PS51257">
    <property type="entry name" value="PROKAR_LIPOPROTEIN"/>
    <property type="match status" value="1"/>
</dbReference>
<dbReference type="EMBL" id="JAIOIV010000119">
    <property type="protein sequence ID" value="MBZ0157520.1"/>
    <property type="molecule type" value="Genomic_DNA"/>
</dbReference>
<organism evidence="1 2">
    <name type="scientific">Candidatus Nitrobium versatile</name>
    <dbReference type="NCBI Taxonomy" id="2884831"/>
    <lineage>
        <taxon>Bacteria</taxon>
        <taxon>Pseudomonadati</taxon>
        <taxon>Nitrospirota</taxon>
        <taxon>Nitrospiria</taxon>
        <taxon>Nitrospirales</taxon>
        <taxon>Nitrospiraceae</taxon>
        <taxon>Candidatus Nitrobium</taxon>
    </lineage>
</organism>
<gene>
    <name evidence="1" type="ORF">K8I29_15080</name>
</gene>
<accession>A0A953JE74</accession>
<comment type="caution">
    <text evidence="1">The sequence shown here is derived from an EMBL/GenBank/DDBJ whole genome shotgun (WGS) entry which is preliminary data.</text>
</comment>
<reference evidence="1" key="1">
    <citation type="journal article" date="2021" name="bioRxiv">
        <title>Unraveling nitrogen, sulfur and carbon metabolic pathways and microbial community transcriptional responses to substrate deprivation and toxicity stresses in a bioreactor mimicking anoxic brackish coastal sediment conditions.</title>
        <authorList>
            <person name="Martins P.D."/>
            <person name="Echeveste M.J."/>
            <person name="Arshad A."/>
            <person name="Kurth J."/>
            <person name="Ouboter H."/>
            <person name="Jetten M.S.M."/>
            <person name="Welte C.U."/>
        </authorList>
    </citation>
    <scope>NUCLEOTIDE SEQUENCE</scope>
    <source>
        <strain evidence="1">MAG_39</strain>
    </source>
</reference>
<dbReference type="Proteomes" id="UP000705867">
    <property type="component" value="Unassembled WGS sequence"/>
</dbReference>
<dbReference type="AlphaFoldDB" id="A0A953JE74"/>
<evidence type="ECO:0000313" key="1">
    <source>
        <dbReference type="EMBL" id="MBZ0157520.1"/>
    </source>
</evidence>
<evidence type="ECO:0000313" key="2">
    <source>
        <dbReference type="Proteomes" id="UP000705867"/>
    </source>
</evidence>
<name>A0A953JE74_9BACT</name>
<protein>
    <submittedName>
        <fullName evidence="1">YfiR family protein</fullName>
    </submittedName>
</protein>
<dbReference type="Pfam" id="PF13689">
    <property type="entry name" value="DUF4154"/>
    <property type="match status" value="1"/>
</dbReference>
<sequence length="186" mass="20895">MRKRIRSWSWYFSSLACFVLAFLLAPVHEHARAEGGEYRVKAAFLYNFLKFTEWPPAAFPPDSTSLTLCFLGENPFGENLDDLKSKSVGGKRLAVRYLLSAPNAKGCHLLFIAASEKGNLAQTLEALRGLPLLTIGDSEGFAQKGVMINMYIEEERVRFEVNLKTVKKAGLRLDSRLLKLARIVQE</sequence>
<reference evidence="1" key="2">
    <citation type="submission" date="2021-08" db="EMBL/GenBank/DDBJ databases">
        <authorList>
            <person name="Dalcin Martins P."/>
        </authorList>
    </citation>
    <scope>NUCLEOTIDE SEQUENCE</scope>
    <source>
        <strain evidence="1">MAG_39</strain>
    </source>
</reference>